<comment type="catalytic activity">
    <reaction evidence="7 8">
        <text>cytidine(34) in tRNA(Ile2) + L-lysine + ATP = lysidine(34) in tRNA(Ile2) + AMP + diphosphate + H(+)</text>
        <dbReference type="Rhea" id="RHEA:43744"/>
        <dbReference type="Rhea" id="RHEA-COMP:10625"/>
        <dbReference type="Rhea" id="RHEA-COMP:10670"/>
        <dbReference type="ChEBI" id="CHEBI:15378"/>
        <dbReference type="ChEBI" id="CHEBI:30616"/>
        <dbReference type="ChEBI" id="CHEBI:32551"/>
        <dbReference type="ChEBI" id="CHEBI:33019"/>
        <dbReference type="ChEBI" id="CHEBI:82748"/>
        <dbReference type="ChEBI" id="CHEBI:83665"/>
        <dbReference type="ChEBI" id="CHEBI:456215"/>
        <dbReference type="EC" id="6.3.4.19"/>
    </reaction>
</comment>
<dbReference type="GO" id="GO:0006400">
    <property type="term" value="P:tRNA modification"/>
    <property type="evidence" value="ECO:0007669"/>
    <property type="project" value="UniProtKB-UniRule"/>
</dbReference>
<evidence type="ECO:0000256" key="7">
    <source>
        <dbReference type="ARBA" id="ARBA00048539"/>
    </source>
</evidence>
<evidence type="ECO:0000256" key="6">
    <source>
        <dbReference type="ARBA" id="ARBA00022840"/>
    </source>
</evidence>
<dbReference type="Pfam" id="PF01171">
    <property type="entry name" value="ATP_bind_3"/>
    <property type="match status" value="1"/>
</dbReference>
<comment type="caution">
    <text evidence="10">The sequence shown here is derived from an EMBL/GenBank/DDBJ whole genome shotgun (WGS) entry which is preliminary data.</text>
</comment>
<evidence type="ECO:0000256" key="3">
    <source>
        <dbReference type="ARBA" id="ARBA00022598"/>
    </source>
</evidence>
<evidence type="ECO:0000256" key="5">
    <source>
        <dbReference type="ARBA" id="ARBA00022741"/>
    </source>
</evidence>
<evidence type="ECO:0000313" key="11">
    <source>
        <dbReference type="Proteomes" id="UP000286715"/>
    </source>
</evidence>
<dbReference type="SMART" id="SM00977">
    <property type="entry name" value="TilS_C"/>
    <property type="match status" value="1"/>
</dbReference>
<dbReference type="SUPFAM" id="SSF56037">
    <property type="entry name" value="PheT/TilS domain"/>
    <property type="match status" value="1"/>
</dbReference>
<reference evidence="10 11" key="1">
    <citation type="submission" date="2018-11" db="EMBL/GenBank/DDBJ databases">
        <title>Schleiferia aggregans sp. nov., a moderately thermophilic heterotrophic bacterium isolated from microbial mats at a terrestrial hot spring.</title>
        <authorList>
            <person name="Iino T."/>
            <person name="Ohkuma M."/>
            <person name="Haruta S."/>
        </authorList>
    </citation>
    <scope>NUCLEOTIDE SEQUENCE [LARGE SCALE GENOMIC DNA]</scope>
    <source>
        <strain evidence="10 11">LA</strain>
    </source>
</reference>
<dbReference type="InterPro" id="IPR011063">
    <property type="entry name" value="TilS/TtcA_N"/>
</dbReference>
<dbReference type="CDD" id="cd01992">
    <property type="entry name" value="TilS_N"/>
    <property type="match status" value="1"/>
</dbReference>
<dbReference type="HAMAP" id="MF_01161">
    <property type="entry name" value="tRNA_Ile_lys_synt"/>
    <property type="match status" value="1"/>
</dbReference>
<keyword evidence="3 8" id="KW-0436">Ligase</keyword>
<dbReference type="GO" id="GO:0005524">
    <property type="term" value="F:ATP binding"/>
    <property type="evidence" value="ECO:0007669"/>
    <property type="project" value="UniProtKB-KW"/>
</dbReference>
<comment type="similarity">
    <text evidence="8">Belongs to the tRNA(Ile)-lysidine synthase family.</text>
</comment>
<name>A0A401XJ69_9FLAO</name>
<dbReference type="PANTHER" id="PTHR43033">
    <property type="entry name" value="TRNA(ILE)-LYSIDINE SYNTHASE-RELATED"/>
    <property type="match status" value="1"/>
</dbReference>
<dbReference type="InterPro" id="IPR012796">
    <property type="entry name" value="Lysidine-tRNA-synth_C"/>
</dbReference>
<dbReference type="SUPFAM" id="SSF52402">
    <property type="entry name" value="Adenine nucleotide alpha hydrolases-like"/>
    <property type="match status" value="1"/>
</dbReference>
<feature type="domain" description="Lysidine-tRNA(Ile) synthetase C-terminal" evidence="9">
    <location>
        <begin position="327"/>
        <end position="398"/>
    </location>
</feature>
<sequence>MSLLTLFHLHQFKAIAVHVNYHLRGEESDADEELVKSYCKRLGIPLHIIHFQKEREILKSESLQMAARRFRYEKFEWVRIQEKADFIALAHHFDDWVETFFLHLSRGSGLRGLVQPPDDSLIIRPLRLASKGDILQFAQAYAVPWREDASNSTSKYERNRIRNEVLPLLQSIHPRVATGLRHTFENLEVTFKYLHLQAQEYLRLYKFLIFQGYKISLKPLLPWREEYGALLQEILFLEELPISDLNSLSKALTTTESKIWHIGFPLIFSRNAELYIYPNEHRFNKISVEKVWTDLQKPCDLSGWGRVYVTDQDADAWMSLDPQNTKILFRPWHSEDFILIPNSGRKKVSALLKDKKLTLVQRNKTLVMTVNGEVAWVVGLQVDGRFKAKPGQGIGLKAVSGWLE</sequence>
<dbReference type="NCBIfam" id="TIGR02432">
    <property type="entry name" value="lysidine_TilS_N"/>
    <property type="match status" value="1"/>
</dbReference>
<dbReference type="Proteomes" id="UP000286715">
    <property type="component" value="Unassembled WGS sequence"/>
</dbReference>
<gene>
    <name evidence="8 10" type="primary">tilS</name>
    <name evidence="10" type="ORF">JCM31826_05320</name>
</gene>
<protein>
    <recommendedName>
        <fullName evidence="8">tRNA(Ile)-lysidine synthase</fullName>
        <ecNumber evidence="8">6.3.4.19</ecNumber>
    </recommendedName>
    <alternativeName>
        <fullName evidence="8">tRNA(Ile)-2-lysyl-cytidine synthase</fullName>
    </alternativeName>
    <alternativeName>
        <fullName evidence="8">tRNA(Ile)-lysidine synthetase</fullName>
    </alternativeName>
</protein>
<keyword evidence="11" id="KW-1185">Reference proteome</keyword>
<accession>A0A401XJ69</accession>
<dbReference type="EC" id="6.3.4.19" evidence="8"/>
<keyword evidence="4 8" id="KW-0819">tRNA processing</keyword>
<comment type="caution">
    <text evidence="8">Lacks conserved residue(s) required for the propagation of feature annotation.</text>
</comment>
<comment type="subcellular location">
    <subcellularLocation>
        <location evidence="1 8">Cytoplasm</location>
    </subcellularLocation>
</comment>
<dbReference type="AlphaFoldDB" id="A0A401XJ69"/>
<dbReference type="EMBL" id="BHZE01000003">
    <property type="protein sequence ID" value="GCD77050.1"/>
    <property type="molecule type" value="Genomic_DNA"/>
</dbReference>
<dbReference type="GO" id="GO:0005737">
    <property type="term" value="C:cytoplasm"/>
    <property type="evidence" value="ECO:0007669"/>
    <property type="project" value="UniProtKB-SubCell"/>
</dbReference>
<evidence type="ECO:0000259" key="9">
    <source>
        <dbReference type="SMART" id="SM00977"/>
    </source>
</evidence>
<dbReference type="Gene3D" id="3.40.50.620">
    <property type="entry name" value="HUPs"/>
    <property type="match status" value="1"/>
</dbReference>
<dbReference type="GO" id="GO:0032267">
    <property type="term" value="F:tRNA(Ile)-lysidine synthase activity"/>
    <property type="evidence" value="ECO:0007669"/>
    <property type="project" value="UniProtKB-EC"/>
</dbReference>
<dbReference type="Pfam" id="PF11734">
    <property type="entry name" value="TilS_C"/>
    <property type="match status" value="1"/>
</dbReference>
<evidence type="ECO:0000256" key="2">
    <source>
        <dbReference type="ARBA" id="ARBA00022490"/>
    </source>
</evidence>
<organism evidence="10 11">
    <name type="scientific">Thermaurantimonas aggregans</name>
    <dbReference type="NCBI Taxonomy" id="2173829"/>
    <lineage>
        <taxon>Bacteria</taxon>
        <taxon>Pseudomonadati</taxon>
        <taxon>Bacteroidota</taxon>
        <taxon>Flavobacteriia</taxon>
        <taxon>Flavobacteriales</taxon>
        <taxon>Schleiferiaceae</taxon>
        <taxon>Thermaurantimonas</taxon>
    </lineage>
</organism>
<dbReference type="InterPro" id="IPR012795">
    <property type="entry name" value="tRNA_Ile_lys_synt_N"/>
</dbReference>
<evidence type="ECO:0000256" key="1">
    <source>
        <dbReference type="ARBA" id="ARBA00004496"/>
    </source>
</evidence>
<keyword evidence="2 8" id="KW-0963">Cytoplasm</keyword>
<keyword evidence="6" id="KW-0067">ATP-binding</keyword>
<keyword evidence="5" id="KW-0547">Nucleotide-binding</keyword>
<dbReference type="InterPro" id="IPR012094">
    <property type="entry name" value="tRNA_Ile_lys_synt"/>
</dbReference>
<evidence type="ECO:0000256" key="8">
    <source>
        <dbReference type="HAMAP-Rule" id="MF_01161"/>
    </source>
</evidence>
<evidence type="ECO:0000313" key="10">
    <source>
        <dbReference type="EMBL" id="GCD77050.1"/>
    </source>
</evidence>
<dbReference type="InterPro" id="IPR014729">
    <property type="entry name" value="Rossmann-like_a/b/a_fold"/>
</dbReference>
<proteinExistence type="inferred from homology"/>
<dbReference type="PANTHER" id="PTHR43033:SF1">
    <property type="entry name" value="TRNA(ILE)-LYSIDINE SYNTHASE-RELATED"/>
    <property type="match status" value="1"/>
</dbReference>
<evidence type="ECO:0000256" key="4">
    <source>
        <dbReference type="ARBA" id="ARBA00022694"/>
    </source>
</evidence>
<comment type="function">
    <text evidence="8">Ligates lysine onto the cytidine present at position 34 of the AUA codon-specific tRNA(Ile) that contains the anticodon CAU, in an ATP-dependent manner. Cytidine is converted to lysidine, thus changing the amino acid specificity of the tRNA from methionine to isoleucine.</text>
</comment>